<dbReference type="EMBL" id="VSSQ01062811">
    <property type="protein sequence ID" value="MPN15929.1"/>
    <property type="molecule type" value="Genomic_DNA"/>
</dbReference>
<protein>
    <submittedName>
        <fullName evidence="2">Uncharacterized protein</fullName>
    </submittedName>
</protein>
<evidence type="ECO:0000256" key="1">
    <source>
        <dbReference type="SAM" id="Phobius"/>
    </source>
</evidence>
<accession>A0A645FR94</accession>
<proteinExistence type="predicted"/>
<reference evidence="2" key="1">
    <citation type="submission" date="2019-08" db="EMBL/GenBank/DDBJ databases">
        <authorList>
            <person name="Kucharzyk K."/>
            <person name="Murdoch R.W."/>
            <person name="Higgins S."/>
            <person name="Loffler F."/>
        </authorList>
    </citation>
    <scope>NUCLEOTIDE SEQUENCE</scope>
</reference>
<name>A0A645FR94_9ZZZZ</name>
<evidence type="ECO:0000313" key="2">
    <source>
        <dbReference type="EMBL" id="MPN15929.1"/>
    </source>
</evidence>
<sequence>MASAVIFVVPGLPITRAVQFAFSPVNANSTMTQSVFTHSKTGFASADALNNWLPSAHNALTLITASINIAIIKAAVFFAFNRHPFFRLFFLGFFTLY</sequence>
<organism evidence="2">
    <name type="scientific">bioreactor metagenome</name>
    <dbReference type="NCBI Taxonomy" id="1076179"/>
    <lineage>
        <taxon>unclassified sequences</taxon>
        <taxon>metagenomes</taxon>
        <taxon>ecological metagenomes</taxon>
    </lineage>
</organism>
<comment type="caution">
    <text evidence="2">The sequence shown here is derived from an EMBL/GenBank/DDBJ whole genome shotgun (WGS) entry which is preliminary data.</text>
</comment>
<feature type="transmembrane region" description="Helical" evidence="1">
    <location>
        <begin position="59"/>
        <end position="80"/>
    </location>
</feature>
<dbReference type="AlphaFoldDB" id="A0A645FR94"/>
<keyword evidence="1" id="KW-0812">Transmembrane</keyword>
<keyword evidence="1" id="KW-1133">Transmembrane helix</keyword>
<keyword evidence="1" id="KW-0472">Membrane</keyword>
<gene>
    <name evidence="2" type="ORF">SDC9_163265</name>
</gene>